<dbReference type="EMBL" id="JBHSTI010000002">
    <property type="protein sequence ID" value="MFC6236610.1"/>
    <property type="molecule type" value="Genomic_DNA"/>
</dbReference>
<evidence type="ECO:0000313" key="2">
    <source>
        <dbReference type="Proteomes" id="UP001596138"/>
    </source>
</evidence>
<evidence type="ECO:0000313" key="1">
    <source>
        <dbReference type="EMBL" id="MFC6236610.1"/>
    </source>
</evidence>
<protein>
    <submittedName>
        <fullName evidence="1">HAD family hydrolase</fullName>
        <ecNumber evidence="1">3.-.-.-</ecNumber>
    </submittedName>
</protein>
<dbReference type="RefSeq" id="WP_386763652.1">
    <property type="nucleotide sequence ID" value="NZ_JBHSTI010000002.1"/>
</dbReference>
<proteinExistence type="predicted"/>
<dbReference type="EC" id="3.-.-.-" evidence="1"/>
<dbReference type="InterPro" id="IPR023198">
    <property type="entry name" value="PGP-like_dom2"/>
</dbReference>
<dbReference type="InterPro" id="IPR041492">
    <property type="entry name" value="HAD_2"/>
</dbReference>
<dbReference type="SUPFAM" id="SSF56784">
    <property type="entry name" value="HAD-like"/>
    <property type="match status" value="1"/>
</dbReference>
<dbReference type="Gene3D" id="1.10.150.240">
    <property type="entry name" value="Putative phosphatase, domain 2"/>
    <property type="match status" value="1"/>
</dbReference>
<dbReference type="Pfam" id="PF13419">
    <property type="entry name" value="HAD_2"/>
    <property type="match status" value="1"/>
</dbReference>
<keyword evidence="2" id="KW-1185">Reference proteome</keyword>
<dbReference type="Gene3D" id="3.40.50.1000">
    <property type="entry name" value="HAD superfamily/HAD-like"/>
    <property type="match status" value="1"/>
</dbReference>
<name>A0ABW1SX09_9ACTN</name>
<dbReference type="InterPro" id="IPR023214">
    <property type="entry name" value="HAD_sf"/>
</dbReference>
<dbReference type="InterPro" id="IPR050155">
    <property type="entry name" value="HAD-like_hydrolase_sf"/>
</dbReference>
<dbReference type="Proteomes" id="UP001596138">
    <property type="component" value="Unassembled WGS sequence"/>
</dbReference>
<accession>A0ABW1SX09</accession>
<dbReference type="GO" id="GO:0016787">
    <property type="term" value="F:hydrolase activity"/>
    <property type="evidence" value="ECO:0007669"/>
    <property type="project" value="UniProtKB-KW"/>
</dbReference>
<keyword evidence="1" id="KW-0378">Hydrolase</keyword>
<organism evidence="1 2">
    <name type="scientific">Longivirga aurantiaca</name>
    <dbReference type="NCBI Taxonomy" id="1837743"/>
    <lineage>
        <taxon>Bacteria</taxon>
        <taxon>Bacillati</taxon>
        <taxon>Actinomycetota</taxon>
        <taxon>Actinomycetes</taxon>
        <taxon>Sporichthyales</taxon>
        <taxon>Sporichthyaceae</taxon>
        <taxon>Longivirga</taxon>
    </lineage>
</organism>
<dbReference type="PANTHER" id="PTHR43434:SF1">
    <property type="entry name" value="PHOSPHOGLYCOLATE PHOSPHATASE"/>
    <property type="match status" value="1"/>
</dbReference>
<dbReference type="InterPro" id="IPR036412">
    <property type="entry name" value="HAD-like_sf"/>
</dbReference>
<dbReference type="SFLD" id="SFLDG01129">
    <property type="entry name" value="C1.5:_HAD__Beta-PGM__Phosphata"/>
    <property type="match status" value="1"/>
</dbReference>
<dbReference type="SFLD" id="SFLDS00003">
    <property type="entry name" value="Haloacid_Dehalogenase"/>
    <property type="match status" value="1"/>
</dbReference>
<comment type="caution">
    <text evidence="1">The sequence shown here is derived from an EMBL/GenBank/DDBJ whole genome shotgun (WGS) entry which is preliminary data.</text>
</comment>
<dbReference type="PANTHER" id="PTHR43434">
    <property type="entry name" value="PHOSPHOGLYCOLATE PHOSPHATASE"/>
    <property type="match status" value="1"/>
</dbReference>
<sequence>MRVIGFDLDMTIVDSSEAIVDSVAAVGRRWDVPIDEGWLRATLGLPLDLVFPQLVPEIPYAEALEVYRARYLSHGLAMHDVLPGARESLETVVADGFSILVVSAKKDTHVRAVLQSVDLDHLVAEVVGERFAEGKSESLREFAAEAYVGDHPGDVRGALGAGAVAIAVATGPTSASELAAAGADVVLDDLTTFVPWWRAWLDGADAPAEETA</sequence>
<reference evidence="2" key="1">
    <citation type="journal article" date="2019" name="Int. J. Syst. Evol. Microbiol.">
        <title>The Global Catalogue of Microorganisms (GCM) 10K type strain sequencing project: providing services to taxonomists for standard genome sequencing and annotation.</title>
        <authorList>
            <consortium name="The Broad Institute Genomics Platform"/>
            <consortium name="The Broad Institute Genome Sequencing Center for Infectious Disease"/>
            <person name="Wu L."/>
            <person name="Ma J."/>
        </authorList>
    </citation>
    <scope>NUCLEOTIDE SEQUENCE [LARGE SCALE GENOMIC DNA]</scope>
    <source>
        <strain evidence="2">CGMCC 4.7317</strain>
    </source>
</reference>
<gene>
    <name evidence="1" type="ORF">ACFQGU_01875</name>
</gene>